<comment type="caution">
    <text evidence="2">The sequence shown here is derived from an EMBL/GenBank/DDBJ whole genome shotgun (WGS) entry which is preliminary data.</text>
</comment>
<dbReference type="EMBL" id="BJYY01000014">
    <property type="protein sequence ID" value="GEO34519.1"/>
    <property type="molecule type" value="Genomic_DNA"/>
</dbReference>
<dbReference type="InterPro" id="IPR050834">
    <property type="entry name" value="Glycosyltransf_2"/>
</dbReference>
<evidence type="ECO:0000313" key="3">
    <source>
        <dbReference type="Proteomes" id="UP000321181"/>
    </source>
</evidence>
<gene>
    <name evidence="2" type="ORF">CAE01nite_22440</name>
</gene>
<proteinExistence type="predicted"/>
<feature type="domain" description="Glycosyltransferase 2-like" evidence="1">
    <location>
        <begin position="17"/>
        <end position="135"/>
    </location>
</feature>
<dbReference type="SUPFAM" id="SSF53448">
    <property type="entry name" value="Nucleotide-diphospho-sugar transferases"/>
    <property type="match status" value="1"/>
</dbReference>
<dbReference type="Gene3D" id="3.90.550.10">
    <property type="entry name" value="Spore Coat Polysaccharide Biosynthesis Protein SpsA, Chain A"/>
    <property type="match status" value="1"/>
</dbReference>
<dbReference type="OrthoDB" id="3177103at2"/>
<reference evidence="2 3" key="1">
    <citation type="submission" date="2019-07" db="EMBL/GenBank/DDBJ databases">
        <title>Whole genome shotgun sequence of Cellulomonas aerilata NBRC 106308.</title>
        <authorList>
            <person name="Hosoyama A."/>
            <person name="Uohara A."/>
            <person name="Ohji S."/>
            <person name="Ichikawa N."/>
        </authorList>
    </citation>
    <scope>NUCLEOTIDE SEQUENCE [LARGE SCALE GENOMIC DNA]</scope>
    <source>
        <strain evidence="2 3">NBRC 106308</strain>
    </source>
</reference>
<dbReference type="InterPro" id="IPR001173">
    <property type="entry name" value="Glyco_trans_2-like"/>
</dbReference>
<protein>
    <submittedName>
        <fullName evidence="2">Glycosyl transferase</fullName>
    </submittedName>
</protein>
<dbReference type="Proteomes" id="UP000321181">
    <property type="component" value="Unassembled WGS sequence"/>
</dbReference>
<sequence length="339" mass="36571">MTASQVTAQEHGRRTISIALCTYDGMPYVVDQVRSILEQTMPPDEVVLADDGSADGTVDAVREAVRAAGGADVRLRVVEAADAPLGVAANFERAIAACSGDLILLADQDDVWRPHKIERLVRELDSDPSAVLVASNARLVGPGGEPLGRDLFGTLGAGVDELRSLSGPEALAVLLRGNVLPGMTFLFVRALADRALPIPPSWPHDSWLAVVAATAAGLRVVDDVLVDYRQHGRNVVGVQERTPGYLLRRLVRSTPTAHAKSDRMRALLARLPELDEGHGSHREEVRGSLAFHVRRARLRRSRLLRAGPVARLVLVGSYTRYARNGRLDAVRDLLATGPV</sequence>
<evidence type="ECO:0000259" key="1">
    <source>
        <dbReference type="Pfam" id="PF00535"/>
    </source>
</evidence>
<evidence type="ECO:0000313" key="2">
    <source>
        <dbReference type="EMBL" id="GEO34519.1"/>
    </source>
</evidence>
<dbReference type="Pfam" id="PF00535">
    <property type="entry name" value="Glycos_transf_2"/>
    <property type="match status" value="1"/>
</dbReference>
<organism evidence="2 3">
    <name type="scientific">Cellulomonas aerilata</name>
    <dbReference type="NCBI Taxonomy" id="515326"/>
    <lineage>
        <taxon>Bacteria</taxon>
        <taxon>Bacillati</taxon>
        <taxon>Actinomycetota</taxon>
        <taxon>Actinomycetes</taxon>
        <taxon>Micrococcales</taxon>
        <taxon>Cellulomonadaceae</taxon>
        <taxon>Cellulomonas</taxon>
    </lineage>
</organism>
<name>A0A512DDG9_9CELL</name>
<dbReference type="RefSeq" id="WP_146904286.1">
    <property type="nucleotide sequence ID" value="NZ_BAAARM010000004.1"/>
</dbReference>
<keyword evidence="3" id="KW-1185">Reference proteome</keyword>
<dbReference type="AlphaFoldDB" id="A0A512DDG9"/>
<keyword evidence="2" id="KW-0808">Transferase</keyword>
<dbReference type="GO" id="GO:0016740">
    <property type="term" value="F:transferase activity"/>
    <property type="evidence" value="ECO:0007669"/>
    <property type="project" value="UniProtKB-KW"/>
</dbReference>
<dbReference type="CDD" id="cd04196">
    <property type="entry name" value="GT_2_like_d"/>
    <property type="match status" value="1"/>
</dbReference>
<accession>A0A512DDG9</accession>
<dbReference type="PANTHER" id="PTHR43685:SF2">
    <property type="entry name" value="GLYCOSYLTRANSFERASE 2-LIKE DOMAIN-CONTAINING PROTEIN"/>
    <property type="match status" value="1"/>
</dbReference>
<dbReference type="InterPro" id="IPR029044">
    <property type="entry name" value="Nucleotide-diphossugar_trans"/>
</dbReference>
<dbReference type="PANTHER" id="PTHR43685">
    <property type="entry name" value="GLYCOSYLTRANSFERASE"/>
    <property type="match status" value="1"/>
</dbReference>